<evidence type="ECO:0000256" key="5">
    <source>
        <dbReference type="ARBA" id="ARBA00022679"/>
    </source>
</evidence>
<keyword evidence="10" id="KW-1003">Cell membrane</keyword>
<organism evidence="12 13">
    <name type="scientific">Roseobacter insulae</name>
    <dbReference type="NCBI Taxonomy" id="2859783"/>
    <lineage>
        <taxon>Bacteria</taxon>
        <taxon>Pseudomonadati</taxon>
        <taxon>Pseudomonadota</taxon>
        <taxon>Alphaproteobacteria</taxon>
        <taxon>Rhodobacterales</taxon>
        <taxon>Roseobacteraceae</taxon>
        <taxon>Roseobacter</taxon>
    </lineage>
</organism>
<dbReference type="GO" id="GO:0009245">
    <property type="term" value="P:lipid A biosynthetic process"/>
    <property type="evidence" value="ECO:0007669"/>
    <property type="project" value="TreeGrafter"/>
</dbReference>
<keyword evidence="10" id="KW-0448">Lipopolysaccharide biosynthesis</keyword>
<evidence type="ECO:0000256" key="8">
    <source>
        <dbReference type="PIRSR" id="PIRSR639901-1"/>
    </source>
</evidence>
<dbReference type="PANTHER" id="PTHR42755:SF1">
    <property type="entry name" value="3-DEOXY-D-MANNO-OCTULOSONIC ACID TRANSFERASE, MITOCHONDRIAL-RELATED"/>
    <property type="match status" value="1"/>
</dbReference>
<dbReference type="FunFam" id="3.40.50.2000:FF:000032">
    <property type="entry name" value="3-deoxy-D-manno-octulosonic acid transferase"/>
    <property type="match status" value="1"/>
</dbReference>
<evidence type="ECO:0000256" key="10">
    <source>
        <dbReference type="RuleBase" id="RU365103"/>
    </source>
</evidence>
<dbReference type="GO" id="GO:0043842">
    <property type="term" value="F:Kdo transferase activity"/>
    <property type="evidence" value="ECO:0007669"/>
    <property type="project" value="UniProtKB-EC"/>
</dbReference>
<evidence type="ECO:0000256" key="7">
    <source>
        <dbReference type="ARBA" id="ARBA00049183"/>
    </source>
</evidence>
<dbReference type="Pfam" id="PF04413">
    <property type="entry name" value="Glycos_transf_N"/>
    <property type="match status" value="1"/>
</dbReference>
<comment type="similarity">
    <text evidence="2">Belongs to the glycosyltransferase group 1 family. Glycosyltransferase 30 subfamily.</text>
</comment>
<dbReference type="GO" id="GO:0005886">
    <property type="term" value="C:plasma membrane"/>
    <property type="evidence" value="ECO:0007669"/>
    <property type="project" value="UniProtKB-SubCell"/>
</dbReference>
<evidence type="ECO:0000256" key="1">
    <source>
        <dbReference type="ARBA" id="ARBA00004713"/>
    </source>
</evidence>
<feature type="domain" description="3-deoxy-D-manno-octulosonic-acid transferase N-terminal" evidence="11">
    <location>
        <begin position="39"/>
        <end position="214"/>
    </location>
</feature>
<evidence type="ECO:0000259" key="11">
    <source>
        <dbReference type="Pfam" id="PF04413"/>
    </source>
</evidence>
<feature type="active site" description="Proton acceptor" evidence="8">
    <location>
        <position position="66"/>
    </location>
</feature>
<dbReference type="GO" id="GO:0009244">
    <property type="term" value="P:lipopolysaccharide core region biosynthetic process"/>
    <property type="evidence" value="ECO:0007669"/>
    <property type="project" value="UniProtKB-UniRule"/>
</dbReference>
<sequence length="432" mass="46711">MRAPLLFRVYVAATSLLIPFAAWSETRKLRRQGVPVLRAHEKLGHASQPRSGGGKLIWFHAASVGESLSVLALITRMGEMLPRAQFLITSGTPTSARLVADRLPPRTVHQFAPLDAAGPVSRFLHHWRPAAAIFVESELWPQMLRMTRATGAAMALVNARLSAKSRAAWAKKPALAAYVFDVFDLILTQNDDMAQAMVNMHAPAGRVARGINLKSMSAPLPSDPSVLAPARVAIRDRPVWVAASTHKGEETIVLDAHKKLLEAHPELLLILVPRHPDRSSEVAGIVNSGGFSCAIRSRGEQPKKGEAVYLADTLGELGNWYALSDIVFLGGSLFPIGGHNPFEVVQADAAVLSGPHVMNFAETFADMTETGAARITPDAEALAEAVGMLLEDSSQRDAAKQAARDYVQGKSDQLSSIATRLIRMLKLEDETL</sequence>
<comment type="pathway">
    <text evidence="1 10">Bacterial outer membrane biogenesis; LPS core biosynthesis.</text>
</comment>
<dbReference type="RefSeq" id="WP_219501133.1">
    <property type="nucleotide sequence ID" value="NZ_JAHXDN010000002.1"/>
</dbReference>
<evidence type="ECO:0000256" key="9">
    <source>
        <dbReference type="PIRSR" id="PIRSR639901-2"/>
    </source>
</evidence>
<dbReference type="InterPro" id="IPR039901">
    <property type="entry name" value="Kdotransferase"/>
</dbReference>
<reference evidence="12" key="1">
    <citation type="submission" date="2021-07" db="EMBL/GenBank/DDBJ databases">
        <title>Roseobacter insulae sp. nov., isolated from a tidal flat.</title>
        <authorList>
            <person name="Park S."/>
            <person name="Yoon J.-H."/>
        </authorList>
    </citation>
    <scope>NUCLEOTIDE SEQUENCE</scope>
    <source>
        <strain evidence="12">YSTF-M11</strain>
    </source>
</reference>
<comment type="subcellular location">
    <subcellularLocation>
        <location evidence="10">Cell membrane</location>
    </subcellularLocation>
</comment>
<dbReference type="EC" id="2.4.99.12" evidence="3 10"/>
<evidence type="ECO:0000313" key="12">
    <source>
        <dbReference type="EMBL" id="MBW4707881.1"/>
    </source>
</evidence>
<proteinExistence type="inferred from homology"/>
<keyword evidence="13" id="KW-1185">Reference proteome</keyword>
<dbReference type="PANTHER" id="PTHR42755">
    <property type="entry name" value="3-DEOXY-MANNO-OCTULOSONATE CYTIDYLYLTRANSFERASE"/>
    <property type="match status" value="1"/>
</dbReference>
<dbReference type="InterPro" id="IPR007507">
    <property type="entry name" value="Glycos_transf_N"/>
</dbReference>
<comment type="caution">
    <text evidence="12">The sequence shown here is derived from an EMBL/GenBank/DDBJ whole genome shotgun (WGS) entry which is preliminary data.</text>
</comment>
<dbReference type="Proteomes" id="UP001138661">
    <property type="component" value="Unassembled WGS sequence"/>
</dbReference>
<feature type="site" description="Transition state stabilizer" evidence="9">
    <location>
        <position position="214"/>
    </location>
</feature>
<gene>
    <name evidence="12" type="ORF">KX928_08795</name>
</gene>
<accession>A0A9X1JY66</accession>
<keyword evidence="10" id="KW-0472">Membrane</keyword>
<comment type="function">
    <text evidence="10">Involved in lipopolysaccharide (LPS) biosynthesis. Catalyzes the transfer of 3-deoxy-D-manno-octulosonate (Kdo) residue(s) from CMP-Kdo to lipid IV(A), the tetraacyldisaccharide-1,4'-bisphosphate precursor of lipid A.</text>
</comment>
<keyword evidence="5 10" id="KW-0808">Transferase</keyword>
<feature type="site" description="Transition state stabilizer" evidence="9">
    <location>
        <position position="136"/>
    </location>
</feature>
<evidence type="ECO:0000256" key="3">
    <source>
        <dbReference type="ARBA" id="ARBA00012621"/>
    </source>
</evidence>
<evidence type="ECO:0000256" key="2">
    <source>
        <dbReference type="ARBA" id="ARBA00006380"/>
    </source>
</evidence>
<name>A0A9X1JY66_9RHOB</name>
<dbReference type="EMBL" id="JAHXDN010000002">
    <property type="protein sequence ID" value="MBW4707881.1"/>
    <property type="molecule type" value="Genomic_DNA"/>
</dbReference>
<protein>
    <recommendedName>
        <fullName evidence="4 10">3-deoxy-D-manno-octulosonic acid transferase</fullName>
        <shortName evidence="10">Kdo transferase</shortName>
        <ecNumber evidence="3 10">2.4.99.12</ecNumber>
    </recommendedName>
    <alternativeName>
        <fullName evidence="6 10">Lipid IV(A) 3-deoxy-D-manno-octulosonic acid transferase</fullName>
    </alternativeName>
</protein>
<comment type="catalytic activity">
    <reaction evidence="7 10">
        <text>lipid IVA (E. coli) + CMP-3-deoxy-beta-D-manno-octulosonate = alpha-Kdo-(2-&gt;6)-lipid IVA (E. coli) + CMP + H(+)</text>
        <dbReference type="Rhea" id="RHEA:28066"/>
        <dbReference type="ChEBI" id="CHEBI:15378"/>
        <dbReference type="ChEBI" id="CHEBI:58603"/>
        <dbReference type="ChEBI" id="CHEBI:60364"/>
        <dbReference type="ChEBI" id="CHEBI:60377"/>
        <dbReference type="ChEBI" id="CHEBI:85987"/>
        <dbReference type="EC" id="2.4.99.12"/>
    </reaction>
</comment>
<dbReference type="AlphaFoldDB" id="A0A9X1JY66"/>
<evidence type="ECO:0000256" key="4">
    <source>
        <dbReference type="ARBA" id="ARBA00019077"/>
    </source>
</evidence>
<evidence type="ECO:0000256" key="6">
    <source>
        <dbReference type="ARBA" id="ARBA00031445"/>
    </source>
</evidence>
<evidence type="ECO:0000313" key="13">
    <source>
        <dbReference type="Proteomes" id="UP001138661"/>
    </source>
</evidence>